<evidence type="ECO:0000313" key="3">
    <source>
        <dbReference type="Proteomes" id="UP001458880"/>
    </source>
</evidence>
<reference evidence="2 3" key="1">
    <citation type="journal article" date="2024" name="BMC Genomics">
        <title>De novo assembly and annotation of Popillia japonica's genome with initial clues to its potential as an invasive pest.</title>
        <authorList>
            <person name="Cucini C."/>
            <person name="Boschi S."/>
            <person name="Funari R."/>
            <person name="Cardaioli E."/>
            <person name="Iannotti N."/>
            <person name="Marturano G."/>
            <person name="Paoli F."/>
            <person name="Bruttini M."/>
            <person name="Carapelli A."/>
            <person name="Frati F."/>
            <person name="Nardi F."/>
        </authorList>
    </citation>
    <scope>NUCLEOTIDE SEQUENCE [LARGE SCALE GENOMIC DNA]</scope>
    <source>
        <strain evidence="2">DMR45628</strain>
    </source>
</reference>
<dbReference type="InterPro" id="IPR050863">
    <property type="entry name" value="CenT-Element_Derived"/>
</dbReference>
<dbReference type="Proteomes" id="UP001458880">
    <property type="component" value="Unassembled WGS sequence"/>
</dbReference>
<evidence type="ECO:0000256" key="1">
    <source>
        <dbReference type="ARBA" id="ARBA00004123"/>
    </source>
</evidence>
<name>A0AAW1MCA6_POPJA</name>
<accession>A0AAW1MCA6</accession>
<dbReference type="InterPro" id="IPR009057">
    <property type="entry name" value="Homeodomain-like_sf"/>
</dbReference>
<dbReference type="GO" id="GO:0003677">
    <property type="term" value="F:DNA binding"/>
    <property type="evidence" value="ECO:0007669"/>
    <property type="project" value="TreeGrafter"/>
</dbReference>
<dbReference type="AlphaFoldDB" id="A0AAW1MCA6"/>
<gene>
    <name evidence="2" type="ORF">QE152_g8252</name>
</gene>
<dbReference type="SUPFAM" id="SSF46689">
    <property type="entry name" value="Homeodomain-like"/>
    <property type="match status" value="1"/>
</dbReference>
<organism evidence="2 3">
    <name type="scientific">Popillia japonica</name>
    <name type="common">Japanese beetle</name>
    <dbReference type="NCBI Taxonomy" id="7064"/>
    <lineage>
        <taxon>Eukaryota</taxon>
        <taxon>Metazoa</taxon>
        <taxon>Ecdysozoa</taxon>
        <taxon>Arthropoda</taxon>
        <taxon>Hexapoda</taxon>
        <taxon>Insecta</taxon>
        <taxon>Pterygota</taxon>
        <taxon>Neoptera</taxon>
        <taxon>Endopterygota</taxon>
        <taxon>Coleoptera</taxon>
        <taxon>Polyphaga</taxon>
        <taxon>Scarabaeiformia</taxon>
        <taxon>Scarabaeidae</taxon>
        <taxon>Rutelinae</taxon>
        <taxon>Popillia</taxon>
    </lineage>
</organism>
<evidence type="ECO:0008006" key="4">
    <source>
        <dbReference type="Google" id="ProtNLM"/>
    </source>
</evidence>
<sequence>MPKAPTYSPTRPMRALLDFQNGQGSLRSIAKRYGIPRATLQFKLKNPACKTAFGPSPVLTEVEENTIVRWITELAQKGFPRKKSDIMLSDHLHVQQFLRQHPRPNHPEIVTRSPEPVTSASACISENDIRKWFADIQKYIEEKSLENVIKDPSRIFNGDETGFLICPESGKVLAPRGCKNVYTIDRGSSKENITVMFTFSADGKICSPMVLCGKLGIELIALYPNATRILQPADVAVFRPIMMCWQKTKTVSEKVVISSVKSETLRNGFKACGLYPFNANAIDYSKCLGGSKHFNAEDVGDSNGSDFNISMNYSFLVLWEKKVGVGFK</sequence>
<proteinExistence type="predicted"/>
<evidence type="ECO:0000313" key="2">
    <source>
        <dbReference type="EMBL" id="KAK9743854.1"/>
    </source>
</evidence>
<dbReference type="EMBL" id="JASPKY010000065">
    <property type="protein sequence ID" value="KAK9743854.1"/>
    <property type="molecule type" value="Genomic_DNA"/>
</dbReference>
<protein>
    <recommendedName>
        <fullName evidence="4">HTH psq-type domain-containing protein</fullName>
    </recommendedName>
</protein>
<dbReference type="PANTHER" id="PTHR19303:SF74">
    <property type="entry name" value="POGO TRANSPOSABLE ELEMENT WITH KRAB DOMAIN"/>
    <property type="match status" value="1"/>
</dbReference>
<comment type="subcellular location">
    <subcellularLocation>
        <location evidence="1">Nucleus</location>
    </subcellularLocation>
</comment>
<keyword evidence="3" id="KW-1185">Reference proteome</keyword>
<dbReference type="PANTHER" id="PTHR19303">
    <property type="entry name" value="TRANSPOSON"/>
    <property type="match status" value="1"/>
</dbReference>
<comment type="caution">
    <text evidence="2">The sequence shown here is derived from an EMBL/GenBank/DDBJ whole genome shotgun (WGS) entry which is preliminary data.</text>
</comment>
<dbReference type="GO" id="GO:0005634">
    <property type="term" value="C:nucleus"/>
    <property type="evidence" value="ECO:0007669"/>
    <property type="project" value="UniProtKB-SubCell"/>
</dbReference>